<dbReference type="SUPFAM" id="SSF55298">
    <property type="entry name" value="YjgF-like"/>
    <property type="match status" value="1"/>
</dbReference>
<dbReference type="PANTHER" id="PTHR11803:SF58">
    <property type="entry name" value="PROTEIN HMF1-RELATED"/>
    <property type="match status" value="1"/>
</dbReference>
<dbReference type="FunFam" id="3.30.1330.40:FF:000001">
    <property type="entry name" value="L-PSP family endoribonuclease"/>
    <property type="match status" value="1"/>
</dbReference>
<dbReference type="Proteomes" id="UP000729733">
    <property type="component" value="Unassembled WGS sequence"/>
</dbReference>
<reference evidence="2" key="1">
    <citation type="journal article" date="2021" name="Antonie Van Leeuwenhoek">
        <title>Draft genome and description of Waterburya agarophytonicola gen. nov. sp. nov. (Pleurocapsales, Cyanobacteria): a seaweed symbiont.</title>
        <authorList>
            <person name="Bonthond G."/>
            <person name="Shalygin S."/>
            <person name="Bayer T."/>
            <person name="Weinberger F."/>
        </authorList>
    </citation>
    <scope>NUCLEOTIDE SEQUENCE</scope>
    <source>
        <strain evidence="2">KI4</strain>
    </source>
</reference>
<sequence length="134" mass="14472">MSKKVIRTNRAPAPVGPYNQAISASGTMLFLAGQIPLDPQSGNIVGEGDIAAQTKQVMSNIKAVLTEAGANWDNIVKTSVFLSDLANFTPMNQVYAEYFDEETAPARACVEVSRLPKDVLVEIECIAVIPEFLE</sequence>
<dbReference type="InterPro" id="IPR019897">
    <property type="entry name" value="RidA_CS"/>
</dbReference>
<dbReference type="NCBIfam" id="TIGR00004">
    <property type="entry name" value="Rid family detoxifying hydrolase"/>
    <property type="match status" value="1"/>
</dbReference>
<dbReference type="InterPro" id="IPR035959">
    <property type="entry name" value="RutC-like_sf"/>
</dbReference>
<gene>
    <name evidence="2" type="ORF">I4641_16050</name>
</gene>
<accession>A0A964BVD4</accession>
<dbReference type="GO" id="GO:0019239">
    <property type="term" value="F:deaminase activity"/>
    <property type="evidence" value="ECO:0007669"/>
    <property type="project" value="TreeGrafter"/>
</dbReference>
<keyword evidence="3" id="KW-1185">Reference proteome</keyword>
<dbReference type="InterPro" id="IPR006056">
    <property type="entry name" value="RidA"/>
</dbReference>
<comment type="caution">
    <text evidence="2">The sequence shown here is derived from an EMBL/GenBank/DDBJ whole genome shotgun (WGS) entry which is preliminary data.</text>
</comment>
<name>A0A964BVD4_9CYAN</name>
<dbReference type="PANTHER" id="PTHR11803">
    <property type="entry name" value="2-IMINOBUTANOATE/2-IMINOPROPANOATE DEAMINASE RIDA"/>
    <property type="match status" value="1"/>
</dbReference>
<dbReference type="EMBL" id="JADWDC010000044">
    <property type="protein sequence ID" value="MCC0178490.1"/>
    <property type="molecule type" value="Genomic_DNA"/>
</dbReference>
<proteinExistence type="inferred from homology"/>
<protein>
    <submittedName>
        <fullName evidence="2">RidA family protein</fullName>
    </submittedName>
</protein>
<organism evidence="2 3">
    <name type="scientific">Waterburya agarophytonicola KI4</name>
    <dbReference type="NCBI Taxonomy" id="2874699"/>
    <lineage>
        <taxon>Bacteria</taxon>
        <taxon>Bacillati</taxon>
        <taxon>Cyanobacteriota</taxon>
        <taxon>Cyanophyceae</taxon>
        <taxon>Pleurocapsales</taxon>
        <taxon>Hyellaceae</taxon>
        <taxon>Waterburya</taxon>
        <taxon>Waterburya agarophytonicola</taxon>
    </lineage>
</organism>
<evidence type="ECO:0000313" key="3">
    <source>
        <dbReference type="Proteomes" id="UP000729733"/>
    </source>
</evidence>
<dbReference type="PROSITE" id="PS01094">
    <property type="entry name" value="UPF0076"/>
    <property type="match status" value="1"/>
</dbReference>
<dbReference type="Gene3D" id="3.30.1330.40">
    <property type="entry name" value="RutC-like"/>
    <property type="match status" value="1"/>
</dbReference>
<dbReference type="GO" id="GO:0005829">
    <property type="term" value="C:cytosol"/>
    <property type="evidence" value="ECO:0007669"/>
    <property type="project" value="TreeGrafter"/>
</dbReference>
<evidence type="ECO:0000256" key="1">
    <source>
        <dbReference type="ARBA" id="ARBA00010552"/>
    </source>
</evidence>
<comment type="similarity">
    <text evidence="1">Belongs to the RutC family.</text>
</comment>
<dbReference type="InterPro" id="IPR006175">
    <property type="entry name" value="YjgF/YER057c/UK114"/>
</dbReference>
<dbReference type="CDD" id="cd00448">
    <property type="entry name" value="YjgF_YER057c_UK114_family"/>
    <property type="match status" value="1"/>
</dbReference>
<dbReference type="AlphaFoldDB" id="A0A964BVD4"/>
<dbReference type="Pfam" id="PF01042">
    <property type="entry name" value="Ribonuc_L-PSP"/>
    <property type="match status" value="1"/>
</dbReference>
<evidence type="ECO:0000313" key="2">
    <source>
        <dbReference type="EMBL" id="MCC0178490.1"/>
    </source>
</evidence>
<dbReference type="RefSeq" id="WP_229641585.1">
    <property type="nucleotide sequence ID" value="NZ_JADWDC010000044.1"/>
</dbReference>